<feature type="non-terminal residue" evidence="2">
    <location>
        <position position="1"/>
    </location>
</feature>
<dbReference type="EMBL" id="UINC01005924">
    <property type="protein sequence ID" value="SVA24403.1"/>
    <property type="molecule type" value="Genomic_DNA"/>
</dbReference>
<evidence type="ECO:0000313" key="2">
    <source>
        <dbReference type="EMBL" id="SVA24403.1"/>
    </source>
</evidence>
<dbReference type="GO" id="GO:0016705">
    <property type="term" value="F:oxidoreductase activity, acting on paired donors, with incorporation or reduction of molecular oxygen"/>
    <property type="evidence" value="ECO:0007669"/>
    <property type="project" value="InterPro"/>
</dbReference>
<organism evidence="2">
    <name type="scientific">marine metagenome</name>
    <dbReference type="NCBI Taxonomy" id="408172"/>
    <lineage>
        <taxon>unclassified sequences</taxon>
        <taxon>metagenomes</taxon>
        <taxon>ecological metagenomes</taxon>
    </lineage>
</organism>
<feature type="domain" description="Luciferase-like" evidence="1">
    <location>
        <begin position="16"/>
        <end position="239"/>
    </location>
</feature>
<dbReference type="PANTHER" id="PTHR30011">
    <property type="entry name" value="ALKANESULFONATE MONOOXYGENASE-RELATED"/>
    <property type="match status" value="1"/>
</dbReference>
<dbReference type="InterPro" id="IPR011251">
    <property type="entry name" value="Luciferase-like_dom"/>
</dbReference>
<name>A0A381UCQ9_9ZZZZ</name>
<dbReference type="Gene3D" id="3.20.20.30">
    <property type="entry name" value="Luciferase-like domain"/>
    <property type="match status" value="1"/>
</dbReference>
<dbReference type="Pfam" id="PF00296">
    <property type="entry name" value="Bac_luciferase"/>
    <property type="match status" value="1"/>
</dbReference>
<proteinExistence type="predicted"/>
<dbReference type="AlphaFoldDB" id="A0A381UCQ9"/>
<reference evidence="2" key="1">
    <citation type="submission" date="2018-05" db="EMBL/GenBank/DDBJ databases">
        <authorList>
            <person name="Lanie J.A."/>
            <person name="Ng W.-L."/>
            <person name="Kazmierczak K.M."/>
            <person name="Andrzejewski T.M."/>
            <person name="Davidsen T.M."/>
            <person name="Wayne K.J."/>
            <person name="Tettelin H."/>
            <person name="Glass J.I."/>
            <person name="Rusch D."/>
            <person name="Podicherti R."/>
            <person name="Tsui H.-C.T."/>
            <person name="Winkler M.E."/>
        </authorList>
    </citation>
    <scope>NUCLEOTIDE SEQUENCE</scope>
</reference>
<sequence length="291" mass="33055">MKFGYHPTMCNPDFYLPLAKAAEEADFDDFVFPDSICFPEKPSISKYPYNEDGKGGFLEDVPFLDPFSTIPLLASHTNKITFSSHVIKLTVRQPVLVAKQLSTVAVLSNNRFNFGVGLSPWKEDFIVTQETWEGRGKRMDEMVQIIKGLLSGDFFSFKGEFYNLPTIKICPVPTKNVPMYMGGHSEPALKRAAKYLDGWMSAGLDFETNKAVMKRLRELRKQYNRENDSFYHVTMGPECYEPDGIKKLEELGINECVIAFRDAYAGEEDNRTLEQMIGEINSFSETVISKV</sequence>
<dbReference type="PANTHER" id="PTHR30011:SF32">
    <property type="entry name" value="CONSERVED PROTEIN"/>
    <property type="match status" value="1"/>
</dbReference>
<protein>
    <recommendedName>
        <fullName evidence="1">Luciferase-like domain-containing protein</fullName>
    </recommendedName>
</protein>
<dbReference type="InterPro" id="IPR051260">
    <property type="entry name" value="Diverse_substr_monoxygenases"/>
</dbReference>
<dbReference type="SUPFAM" id="SSF51679">
    <property type="entry name" value="Bacterial luciferase-like"/>
    <property type="match status" value="1"/>
</dbReference>
<accession>A0A381UCQ9</accession>
<gene>
    <name evidence="2" type="ORF">METZ01_LOCUS77257</name>
</gene>
<dbReference type="InterPro" id="IPR036661">
    <property type="entry name" value="Luciferase-like_sf"/>
</dbReference>
<feature type="non-terminal residue" evidence="2">
    <location>
        <position position="291"/>
    </location>
</feature>
<evidence type="ECO:0000259" key="1">
    <source>
        <dbReference type="Pfam" id="PF00296"/>
    </source>
</evidence>